<dbReference type="PANTHER" id="PTHR12710:SF0">
    <property type="entry name" value="NUCLEAR PROTEIN LOCALIZATION PROTEIN 4 HOMOLOG"/>
    <property type="match status" value="1"/>
</dbReference>
<organism evidence="2 3">
    <name type="scientific">Xenoophorus captivus</name>
    <dbReference type="NCBI Taxonomy" id="1517983"/>
    <lineage>
        <taxon>Eukaryota</taxon>
        <taxon>Metazoa</taxon>
        <taxon>Chordata</taxon>
        <taxon>Craniata</taxon>
        <taxon>Vertebrata</taxon>
        <taxon>Euteleostomi</taxon>
        <taxon>Actinopterygii</taxon>
        <taxon>Neopterygii</taxon>
        <taxon>Teleostei</taxon>
        <taxon>Neoteleostei</taxon>
        <taxon>Acanthomorphata</taxon>
        <taxon>Ovalentaria</taxon>
        <taxon>Atherinomorphae</taxon>
        <taxon>Cyprinodontiformes</taxon>
        <taxon>Goodeidae</taxon>
        <taxon>Xenoophorus</taxon>
    </lineage>
</organism>
<comment type="caution">
    <text evidence="2">The sequence shown here is derived from an EMBL/GenBank/DDBJ whole genome shotgun (WGS) entry which is preliminary data.</text>
</comment>
<dbReference type="EMBL" id="JAHRIN010075686">
    <property type="protein sequence ID" value="MEQ2217171.1"/>
    <property type="molecule type" value="Genomic_DNA"/>
</dbReference>
<feature type="domain" description="Nuclear pore localisation protein NPL4 C-terminal" evidence="1">
    <location>
        <begin position="155"/>
        <end position="240"/>
    </location>
</feature>
<sequence length="310" mass="35054">MCALCTTRGNCSHIDFLKPMGSNFNKTNHEGYGFCLFQPFDEDYLNHLDPPVKHMSFHAYLRKLTDNIMFENHTIADRFLDFWRKTGSQRMGYLYGRYTEHTDIPLGIRAEVAAIYEPPQSATQNSLELLEDPKAAAVDEIAAKLGLCKWVCLHVLCAGGPDNQVHFEGYQVSNQCMALVRDECLLPCKDAPELGYAKESSPEQYVPDVFYKDKDKFGNDVTFLARPLPVEYLIIDDFHSLATYLSQCSSVSFLDIVSDFHLLLFLVTNEVMPLRVSRCSEAITPPVFQLFLICDEESDCSQILLQSGSG</sequence>
<accession>A0ABV0S9S9</accession>
<dbReference type="CDD" id="cd08061">
    <property type="entry name" value="MPN_NPL4"/>
    <property type="match status" value="1"/>
</dbReference>
<dbReference type="InterPro" id="IPR016563">
    <property type="entry name" value="Npl4"/>
</dbReference>
<feature type="domain" description="Nuclear pore localisation protein NPL4 C-terminal" evidence="1">
    <location>
        <begin position="90"/>
        <end position="149"/>
    </location>
</feature>
<proteinExistence type="predicted"/>
<dbReference type="PANTHER" id="PTHR12710">
    <property type="entry name" value="NUCLEAR PROTEIN LOCALIZATION 4"/>
    <property type="match status" value="1"/>
</dbReference>
<evidence type="ECO:0000313" key="2">
    <source>
        <dbReference type="EMBL" id="MEQ2217171.1"/>
    </source>
</evidence>
<evidence type="ECO:0000313" key="3">
    <source>
        <dbReference type="Proteomes" id="UP001434883"/>
    </source>
</evidence>
<dbReference type="Proteomes" id="UP001434883">
    <property type="component" value="Unassembled WGS sequence"/>
</dbReference>
<dbReference type="InterPro" id="IPR007717">
    <property type="entry name" value="NPL4_C"/>
</dbReference>
<evidence type="ECO:0000259" key="1">
    <source>
        <dbReference type="Pfam" id="PF05021"/>
    </source>
</evidence>
<gene>
    <name evidence="2" type="ORF">XENOCAPTIV_026416</name>
</gene>
<reference evidence="2 3" key="1">
    <citation type="submission" date="2021-06" db="EMBL/GenBank/DDBJ databases">
        <authorList>
            <person name="Palmer J.M."/>
        </authorList>
    </citation>
    <scope>NUCLEOTIDE SEQUENCE [LARGE SCALE GENOMIC DNA]</scope>
    <source>
        <strain evidence="2 3">XC_2019</strain>
        <tissue evidence="2">Muscle</tissue>
    </source>
</reference>
<name>A0ABV0S9S9_9TELE</name>
<keyword evidence="3" id="KW-1185">Reference proteome</keyword>
<protein>
    <recommendedName>
        <fullName evidence="1">Nuclear pore localisation protein NPL4 C-terminal domain-containing protein</fullName>
    </recommendedName>
</protein>
<dbReference type="Pfam" id="PF05021">
    <property type="entry name" value="NPL4"/>
    <property type="match status" value="2"/>
</dbReference>